<dbReference type="Proteomes" id="UP000242432">
    <property type="component" value="Unassembled WGS sequence"/>
</dbReference>
<keyword evidence="4" id="KW-1185">Reference proteome</keyword>
<dbReference type="AlphaFoldDB" id="A0A1T4VK51"/>
<dbReference type="PRINTS" id="PR01023">
    <property type="entry name" value="NAFLGMOTY"/>
</dbReference>
<dbReference type="InterPro" id="IPR041544">
    <property type="entry name" value="MotY_N"/>
</dbReference>
<dbReference type="RefSeq" id="WP_078929044.1">
    <property type="nucleotide sequence ID" value="NZ_FUXX01000029.1"/>
</dbReference>
<evidence type="ECO:0000313" key="3">
    <source>
        <dbReference type="EMBL" id="SKA65319.1"/>
    </source>
</evidence>
<sequence length="320" mass="35803">MKINSVLKYLCLAISVAISTGYGQIRYSAPMEPQAAKKLWSNETSRIACRLIFDIPSYGFANFMTYGGRDLRSAMTLHPKLGIGQASSMRFIAAKPDWNSSGAERLLGKIDLYAGFNPYIGPTLSWKLLSELDHGNQILMPYTDKKLASGENIVPTLNPLGFKEAYKKYLSCQEQLIRVNYNDIRMMPLVFKYQSTELTAKSQDMLNDQVEYLKYDKSIIKISIRAYAYDMSKAQDNINLAKDRADALKKAYTDIGIKDDIIEIVPFNALTLNTKDENPISNEAATSRNALISLERDNAMINKDMEVNIPDVGADTGDGD</sequence>
<dbReference type="STRING" id="83771.SAMN02910357_00253"/>
<dbReference type="Pfam" id="PF00691">
    <property type="entry name" value="OmpA"/>
    <property type="match status" value="1"/>
</dbReference>
<gene>
    <name evidence="3" type="ORF">SAMN02745213_01639</name>
</gene>
<dbReference type="Gene3D" id="3.30.1330.60">
    <property type="entry name" value="OmpA-like domain"/>
    <property type="match status" value="1"/>
</dbReference>
<name>A0A1T4VK51_9GAMM</name>
<organism evidence="3 4">
    <name type="scientific">Succinivibrio dextrinosolvens DSM 3072</name>
    <dbReference type="NCBI Taxonomy" id="1123324"/>
    <lineage>
        <taxon>Bacteria</taxon>
        <taxon>Pseudomonadati</taxon>
        <taxon>Pseudomonadota</taxon>
        <taxon>Gammaproteobacteria</taxon>
        <taxon>Aeromonadales</taxon>
        <taxon>Succinivibrionaceae</taxon>
        <taxon>Succinivibrio</taxon>
    </lineage>
</organism>
<dbReference type="EMBL" id="FUXX01000029">
    <property type="protein sequence ID" value="SKA65319.1"/>
    <property type="molecule type" value="Genomic_DNA"/>
</dbReference>
<dbReference type="SUPFAM" id="SSF103088">
    <property type="entry name" value="OmpA-like"/>
    <property type="match status" value="1"/>
</dbReference>
<accession>A0A1T4VK51</accession>
<dbReference type="InterPro" id="IPR006665">
    <property type="entry name" value="OmpA-like"/>
</dbReference>
<dbReference type="Pfam" id="PF18393">
    <property type="entry name" value="MotY_N"/>
    <property type="match status" value="1"/>
</dbReference>
<protein>
    <submittedName>
        <fullName evidence="3">OmpA family protein</fullName>
    </submittedName>
</protein>
<reference evidence="4" key="1">
    <citation type="submission" date="2017-02" db="EMBL/GenBank/DDBJ databases">
        <authorList>
            <person name="Varghese N."/>
            <person name="Submissions S."/>
        </authorList>
    </citation>
    <scope>NUCLEOTIDE SEQUENCE [LARGE SCALE GENOMIC DNA]</scope>
    <source>
        <strain evidence="4">DSM 3072</strain>
    </source>
</reference>
<evidence type="ECO:0000259" key="2">
    <source>
        <dbReference type="Pfam" id="PF18393"/>
    </source>
</evidence>
<evidence type="ECO:0000259" key="1">
    <source>
        <dbReference type="Pfam" id="PF00691"/>
    </source>
</evidence>
<evidence type="ECO:0000313" key="4">
    <source>
        <dbReference type="Proteomes" id="UP000242432"/>
    </source>
</evidence>
<dbReference type="InterPro" id="IPR036737">
    <property type="entry name" value="OmpA-like_sf"/>
</dbReference>
<feature type="domain" description="MotY N-terminal" evidence="2">
    <location>
        <begin position="36"/>
        <end position="176"/>
    </location>
</feature>
<proteinExistence type="predicted"/>
<dbReference type="Gene3D" id="2.60.40.2540">
    <property type="match status" value="1"/>
</dbReference>
<feature type="domain" description="OmpA-like" evidence="1">
    <location>
        <begin position="191"/>
        <end position="278"/>
    </location>
</feature>